<dbReference type="Pfam" id="PF00089">
    <property type="entry name" value="Trypsin"/>
    <property type="match status" value="1"/>
</dbReference>
<protein>
    <recommendedName>
        <fullName evidence="9">Peptidase S1 domain-containing protein</fullName>
    </recommendedName>
</protein>
<evidence type="ECO:0000256" key="7">
    <source>
        <dbReference type="ARBA" id="ARBA00023180"/>
    </source>
</evidence>
<dbReference type="CDD" id="cd00190">
    <property type="entry name" value="Tryp_SPc"/>
    <property type="match status" value="1"/>
</dbReference>
<organism evidence="10 11">
    <name type="scientific">Eptatretus burgeri</name>
    <name type="common">Inshore hagfish</name>
    <dbReference type="NCBI Taxonomy" id="7764"/>
    <lineage>
        <taxon>Eukaryota</taxon>
        <taxon>Metazoa</taxon>
        <taxon>Chordata</taxon>
        <taxon>Craniata</taxon>
        <taxon>Vertebrata</taxon>
        <taxon>Cyclostomata</taxon>
        <taxon>Myxini</taxon>
        <taxon>Myxiniformes</taxon>
        <taxon>Myxinidae</taxon>
        <taxon>Eptatretinae</taxon>
        <taxon>Eptatretus</taxon>
    </lineage>
</organism>
<sequence>MKLQYVPSLLMLLLYIQIAPLAGHTANRVYKVLGGQSCVPHSQPWQASLINQKGIHQCGAVLISEKWALTAAHCLKSIPPWRSVTLLLGKYHIRSSEVTEQKVLVNRRIEHPKYDPEAVDHDLALLRLAKPARLSQYIQPIALPGHPAYPNQSCTISGWGLTEEGK</sequence>
<dbReference type="InterPro" id="IPR009003">
    <property type="entry name" value="Peptidase_S1_PA"/>
</dbReference>
<keyword evidence="11" id="KW-1185">Reference proteome</keyword>
<dbReference type="GO" id="GO:0030141">
    <property type="term" value="C:secretory granule"/>
    <property type="evidence" value="ECO:0007669"/>
    <property type="project" value="TreeGrafter"/>
</dbReference>
<reference evidence="10" key="2">
    <citation type="submission" date="2025-09" db="UniProtKB">
        <authorList>
            <consortium name="Ensembl"/>
        </authorList>
    </citation>
    <scope>IDENTIFICATION</scope>
</reference>
<dbReference type="InterPro" id="IPR043504">
    <property type="entry name" value="Peptidase_S1_PA_chymotrypsin"/>
</dbReference>
<keyword evidence="7" id="KW-0325">Glycoprotein</keyword>
<dbReference type="GO" id="GO:0004252">
    <property type="term" value="F:serine-type endopeptidase activity"/>
    <property type="evidence" value="ECO:0007669"/>
    <property type="project" value="InterPro"/>
</dbReference>
<evidence type="ECO:0000313" key="10">
    <source>
        <dbReference type="Ensembl" id="ENSEBUP00000024132.1"/>
    </source>
</evidence>
<keyword evidence="4" id="KW-0378">Hydrolase</keyword>
<keyword evidence="5" id="KW-0106">Calcium</keyword>
<dbReference type="SMART" id="SM00020">
    <property type="entry name" value="Tryp_SPc"/>
    <property type="match status" value="1"/>
</dbReference>
<evidence type="ECO:0000256" key="2">
    <source>
        <dbReference type="ARBA" id="ARBA00022525"/>
    </source>
</evidence>
<dbReference type="InterPro" id="IPR018114">
    <property type="entry name" value="TRYPSIN_HIS"/>
</dbReference>
<dbReference type="InterPro" id="IPR001314">
    <property type="entry name" value="Peptidase_S1A"/>
</dbReference>
<evidence type="ECO:0000313" key="11">
    <source>
        <dbReference type="Proteomes" id="UP000694388"/>
    </source>
</evidence>
<dbReference type="PANTHER" id="PTHR24271:SF47">
    <property type="entry name" value="KALLIKREIN-1"/>
    <property type="match status" value="1"/>
</dbReference>
<proteinExistence type="predicted"/>
<keyword evidence="6" id="KW-1015">Disulfide bond</keyword>
<keyword evidence="2" id="KW-0964">Secreted</keyword>
<dbReference type="InterPro" id="IPR001254">
    <property type="entry name" value="Trypsin_dom"/>
</dbReference>
<dbReference type="PROSITE" id="PS00134">
    <property type="entry name" value="TRYPSIN_HIS"/>
    <property type="match status" value="1"/>
</dbReference>
<feature type="domain" description="Peptidase S1" evidence="9">
    <location>
        <begin position="32"/>
        <end position="166"/>
    </location>
</feature>
<comment type="subcellular location">
    <subcellularLocation>
        <location evidence="1">Secreted</location>
    </subcellularLocation>
</comment>
<dbReference type="GO" id="GO:0006508">
    <property type="term" value="P:proteolysis"/>
    <property type="evidence" value="ECO:0007669"/>
    <property type="project" value="UniProtKB-KW"/>
</dbReference>
<dbReference type="GeneTree" id="ENSGT01020000230389"/>
<keyword evidence="3" id="KW-0645">Protease</keyword>
<accession>A0A8C4R487</accession>
<feature type="chain" id="PRO_5034623610" description="Peptidase S1 domain-containing protein" evidence="8">
    <location>
        <begin position="24"/>
        <end position="166"/>
    </location>
</feature>
<evidence type="ECO:0000259" key="9">
    <source>
        <dbReference type="PROSITE" id="PS50240"/>
    </source>
</evidence>
<dbReference type="PANTHER" id="PTHR24271">
    <property type="entry name" value="KALLIKREIN-RELATED"/>
    <property type="match status" value="1"/>
</dbReference>
<evidence type="ECO:0000256" key="3">
    <source>
        <dbReference type="ARBA" id="ARBA00022670"/>
    </source>
</evidence>
<name>A0A8C4R487_EPTBU</name>
<dbReference type="Ensembl" id="ENSEBUT00000024708.1">
    <property type="protein sequence ID" value="ENSEBUP00000024132.1"/>
    <property type="gene ID" value="ENSEBUG00000014865.1"/>
</dbReference>
<keyword evidence="8" id="KW-0732">Signal</keyword>
<dbReference type="Gene3D" id="2.40.10.10">
    <property type="entry name" value="Trypsin-like serine proteases"/>
    <property type="match status" value="2"/>
</dbReference>
<dbReference type="Proteomes" id="UP000694388">
    <property type="component" value="Unplaced"/>
</dbReference>
<dbReference type="PROSITE" id="PS50240">
    <property type="entry name" value="TRYPSIN_DOM"/>
    <property type="match status" value="1"/>
</dbReference>
<evidence type="ECO:0000256" key="6">
    <source>
        <dbReference type="ARBA" id="ARBA00023157"/>
    </source>
</evidence>
<reference evidence="10" key="1">
    <citation type="submission" date="2025-08" db="UniProtKB">
        <authorList>
            <consortium name="Ensembl"/>
        </authorList>
    </citation>
    <scope>IDENTIFICATION</scope>
</reference>
<dbReference type="AlphaFoldDB" id="A0A8C4R487"/>
<evidence type="ECO:0000256" key="4">
    <source>
        <dbReference type="ARBA" id="ARBA00022801"/>
    </source>
</evidence>
<dbReference type="GO" id="GO:0005576">
    <property type="term" value="C:extracellular region"/>
    <property type="evidence" value="ECO:0007669"/>
    <property type="project" value="UniProtKB-SubCell"/>
</dbReference>
<dbReference type="FunFam" id="2.40.10.10:FF:000013">
    <property type="entry name" value="Coagulation factor X"/>
    <property type="match status" value="1"/>
</dbReference>
<dbReference type="PRINTS" id="PR00722">
    <property type="entry name" value="CHYMOTRYPSIN"/>
</dbReference>
<dbReference type="OMA" id="EYLETEY"/>
<dbReference type="SUPFAM" id="SSF50494">
    <property type="entry name" value="Trypsin-like serine proteases"/>
    <property type="match status" value="1"/>
</dbReference>
<evidence type="ECO:0000256" key="8">
    <source>
        <dbReference type="SAM" id="SignalP"/>
    </source>
</evidence>
<feature type="signal peptide" evidence="8">
    <location>
        <begin position="1"/>
        <end position="23"/>
    </location>
</feature>
<evidence type="ECO:0000256" key="1">
    <source>
        <dbReference type="ARBA" id="ARBA00004613"/>
    </source>
</evidence>
<evidence type="ECO:0000256" key="5">
    <source>
        <dbReference type="ARBA" id="ARBA00022837"/>
    </source>
</evidence>